<reference evidence="3" key="1">
    <citation type="journal article" date="2020" name="Microbiol. Resour. Announc.">
        <title>Complete Genome Sequence of Geobacillus sp. Strain E55-1, Isolated from Mine Geyser in Japan.</title>
        <authorList>
            <person name="Miyazaki K."/>
            <person name="Hase E."/>
            <person name="Tokito N."/>
        </authorList>
    </citation>
    <scope>NUCLEOTIDE SEQUENCE [LARGE SCALE GENOMIC DNA]</scope>
    <source>
        <strain evidence="3">E55-1</strain>
    </source>
</reference>
<accession>A0A679FMT4</accession>
<dbReference type="RefSeq" id="WP_033018911.1">
    <property type="nucleotide sequence ID" value="NZ_AP022557.1"/>
</dbReference>
<evidence type="ECO:0000256" key="1">
    <source>
        <dbReference type="SAM" id="Phobius"/>
    </source>
</evidence>
<keyword evidence="1" id="KW-0472">Membrane</keyword>
<evidence type="ECO:0000313" key="2">
    <source>
        <dbReference type="EMBL" id="BBW95537.1"/>
    </source>
</evidence>
<proteinExistence type="predicted"/>
<keyword evidence="1" id="KW-0812">Transmembrane</keyword>
<keyword evidence="3" id="KW-1185">Reference proteome</keyword>
<gene>
    <name evidence="2" type="ORF">GsuE55_03700</name>
</gene>
<name>A0A679FMT4_9BACL</name>
<dbReference type="EMBL" id="AP022557">
    <property type="protein sequence ID" value="BBW95537.1"/>
    <property type="molecule type" value="Genomic_DNA"/>
</dbReference>
<evidence type="ECO:0008006" key="4">
    <source>
        <dbReference type="Google" id="ProtNLM"/>
    </source>
</evidence>
<organism evidence="2 3">
    <name type="scientific">Geobacillus subterraneus</name>
    <dbReference type="NCBI Taxonomy" id="129338"/>
    <lineage>
        <taxon>Bacteria</taxon>
        <taxon>Bacillati</taxon>
        <taxon>Bacillota</taxon>
        <taxon>Bacilli</taxon>
        <taxon>Bacillales</taxon>
        <taxon>Anoxybacillaceae</taxon>
        <taxon>Geobacillus</taxon>
    </lineage>
</organism>
<feature type="transmembrane region" description="Helical" evidence="1">
    <location>
        <begin position="6"/>
        <end position="23"/>
    </location>
</feature>
<dbReference type="AlphaFoldDB" id="A0A679FMT4"/>
<sequence length="112" mass="12597">MAKWLIQFGLMLFLLFFGVLFGMQQAHNGMERMRGYADPAFPSVVEMKRNDSGEVEAAVFGETVTAADWQKKQETMRELTSFNVFSELGRRLADAATALMNTLLSLIGRVLE</sequence>
<keyword evidence="1" id="KW-1133">Transmembrane helix</keyword>
<evidence type="ECO:0000313" key="3">
    <source>
        <dbReference type="Proteomes" id="UP000501421"/>
    </source>
</evidence>
<dbReference type="InterPro" id="IPR020534">
    <property type="entry name" value="Uncharacterised_YqxA"/>
</dbReference>
<protein>
    <recommendedName>
        <fullName evidence="4">DUF3679 domain-containing protein</fullName>
    </recommendedName>
</protein>
<dbReference type="Pfam" id="PF12438">
    <property type="entry name" value="DUF3679"/>
    <property type="match status" value="1"/>
</dbReference>
<dbReference type="Proteomes" id="UP000501421">
    <property type="component" value="Chromosome"/>
</dbReference>